<comment type="similarity">
    <text evidence="1">Belongs to the UPF0065 (bug) family.</text>
</comment>
<organism evidence="3 4">
    <name type="scientific">Sphaerotilus mobilis</name>
    <dbReference type="NCBI Taxonomy" id="47994"/>
    <lineage>
        <taxon>Bacteria</taxon>
        <taxon>Pseudomonadati</taxon>
        <taxon>Pseudomonadota</taxon>
        <taxon>Betaproteobacteria</taxon>
        <taxon>Burkholderiales</taxon>
        <taxon>Sphaerotilaceae</taxon>
        <taxon>Sphaerotilus</taxon>
    </lineage>
</organism>
<accession>A0A4Q7LXA6</accession>
<name>A0A4Q7LXA6_9BURK</name>
<dbReference type="RefSeq" id="WP_130480710.1">
    <property type="nucleotide sequence ID" value="NZ_SGWV01000007.1"/>
</dbReference>
<comment type="caution">
    <text evidence="3">The sequence shown here is derived from an EMBL/GenBank/DDBJ whole genome shotgun (WGS) entry which is preliminary data.</text>
</comment>
<proteinExistence type="inferred from homology"/>
<evidence type="ECO:0000256" key="1">
    <source>
        <dbReference type="ARBA" id="ARBA00006987"/>
    </source>
</evidence>
<protein>
    <submittedName>
        <fullName evidence="3">Putative tricarboxylic transport membrane protein</fullName>
    </submittedName>
</protein>
<evidence type="ECO:0000256" key="2">
    <source>
        <dbReference type="SAM" id="SignalP"/>
    </source>
</evidence>
<feature type="chain" id="PRO_5020719945" evidence="2">
    <location>
        <begin position="26"/>
        <end position="339"/>
    </location>
</feature>
<dbReference type="InterPro" id="IPR042100">
    <property type="entry name" value="Bug_dom1"/>
</dbReference>
<sequence>MNTVCKRMAAWLCLALAGHAPLASAQVSPPTRCIVPAKAGGGFDLTCQLARGAWQPAGPELAMAYQPGGIGALVYRELTRPASAPAAERPSAAAGGPALVAWSSGTLLNLAQGRFGRYHPGTLHWVAALALDHGVVAVHRDAPWRDLPALLAALKANPSAVSFAAGGTIGSQDWMKAALLARAAGVSHKAMRVVAFEGGGDAVKALQGRHVQVLCGDAAELTRQLRDGLPLRVLAVLSDHRLSGPLAGVPTAREQGVDVSWPILRGVYAGPLTPAATAADWGRTLRAHAAREDTLLAMRQLGLAPLALDGPALAQRVEDEIVRWRDLARGFGLVAATPP</sequence>
<dbReference type="PANTHER" id="PTHR42928:SF3">
    <property type="entry name" value="UPF0065 PROTEIN YFLP"/>
    <property type="match status" value="1"/>
</dbReference>
<keyword evidence="2" id="KW-0732">Signal</keyword>
<dbReference type="Pfam" id="PF03401">
    <property type="entry name" value="TctC"/>
    <property type="match status" value="1"/>
</dbReference>
<reference evidence="3 4" key="1">
    <citation type="submission" date="2019-02" db="EMBL/GenBank/DDBJ databases">
        <title>Genomic Encyclopedia of Type Strains, Phase IV (KMG-IV): sequencing the most valuable type-strain genomes for metagenomic binning, comparative biology and taxonomic classification.</title>
        <authorList>
            <person name="Goeker M."/>
        </authorList>
    </citation>
    <scope>NUCLEOTIDE SEQUENCE [LARGE SCALE GENOMIC DNA]</scope>
    <source>
        <strain evidence="3 4">DSM 10617</strain>
    </source>
</reference>
<dbReference type="EMBL" id="SGWV01000007">
    <property type="protein sequence ID" value="RZS58579.1"/>
    <property type="molecule type" value="Genomic_DNA"/>
</dbReference>
<keyword evidence="4" id="KW-1185">Reference proteome</keyword>
<feature type="signal peptide" evidence="2">
    <location>
        <begin position="1"/>
        <end position="25"/>
    </location>
</feature>
<dbReference type="Proteomes" id="UP000293433">
    <property type="component" value="Unassembled WGS sequence"/>
</dbReference>
<evidence type="ECO:0000313" key="4">
    <source>
        <dbReference type="Proteomes" id="UP000293433"/>
    </source>
</evidence>
<dbReference type="PIRSF" id="PIRSF017082">
    <property type="entry name" value="YflP"/>
    <property type="match status" value="1"/>
</dbReference>
<dbReference type="Gene3D" id="3.40.190.10">
    <property type="entry name" value="Periplasmic binding protein-like II"/>
    <property type="match status" value="1"/>
</dbReference>
<dbReference type="Gene3D" id="3.40.190.150">
    <property type="entry name" value="Bordetella uptake gene, domain 1"/>
    <property type="match status" value="1"/>
</dbReference>
<evidence type="ECO:0000313" key="3">
    <source>
        <dbReference type="EMBL" id="RZS58579.1"/>
    </source>
</evidence>
<dbReference type="InterPro" id="IPR005064">
    <property type="entry name" value="BUG"/>
</dbReference>
<dbReference type="PANTHER" id="PTHR42928">
    <property type="entry name" value="TRICARBOXYLATE-BINDING PROTEIN"/>
    <property type="match status" value="1"/>
</dbReference>
<gene>
    <name evidence="3" type="ORF">EV685_0874</name>
</gene>
<dbReference type="AlphaFoldDB" id="A0A4Q7LXA6"/>
<dbReference type="OrthoDB" id="9780943at2"/>